<protein>
    <submittedName>
        <fullName evidence="1">Uncharacterized protein</fullName>
    </submittedName>
</protein>
<dbReference type="Gramene" id="OGLUM08G24240.6">
    <property type="protein sequence ID" value="OGLUM08G24240.6"/>
    <property type="gene ID" value="OGLUM08G24240"/>
</dbReference>
<dbReference type="HOGENOM" id="CLU_2376293_0_0_1"/>
<accession>A0A0E0AYM2</accession>
<reference evidence="1" key="1">
    <citation type="submission" date="2015-04" db="UniProtKB">
        <authorList>
            <consortium name="EnsemblPlants"/>
        </authorList>
    </citation>
    <scope>IDENTIFICATION</scope>
</reference>
<dbReference type="Gramene" id="OGLUM08G24240.5">
    <property type="protein sequence ID" value="OGLUM08G24240.5"/>
    <property type="gene ID" value="OGLUM08G24240"/>
</dbReference>
<keyword evidence="2" id="KW-1185">Reference proteome</keyword>
<dbReference type="EnsemblPlants" id="OGLUM08G24240.5">
    <property type="protein sequence ID" value="OGLUM08G24240.5"/>
    <property type="gene ID" value="OGLUM08G24240"/>
</dbReference>
<dbReference type="Proteomes" id="UP000026961">
    <property type="component" value="Chromosome 8"/>
</dbReference>
<sequence>MPLAGGDVHLCIAVRPSESRKLGSAPPHRRRCSLAVALADADEGNPLPRGCKHASTLDTSGRIMDFSWYNFTTGAPAPVLSPAMTARAQVCWLKS</sequence>
<name>A0A0E0AYM2_9ORYZ</name>
<proteinExistence type="predicted"/>
<dbReference type="AlphaFoldDB" id="A0A0E0AYM2"/>
<organism evidence="1">
    <name type="scientific">Oryza glumipatula</name>
    <dbReference type="NCBI Taxonomy" id="40148"/>
    <lineage>
        <taxon>Eukaryota</taxon>
        <taxon>Viridiplantae</taxon>
        <taxon>Streptophyta</taxon>
        <taxon>Embryophyta</taxon>
        <taxon>Tracheophyta</taxon>
        <taxon>Spermatophyta</taxon>
        <taxon>Magnoliopsida</taxon>
        <taxon>Liliopsida</taxon>
        <taxon>Poales</taxon>
        <taxon>Poaceae</taxon>
        <taxon>BOP clade</taxon>
        <taxon>Oryzoideae</taxon>
        <taxon>Oryzeae</taxon>
        <taxon>Oryzinae</taxon>
        <taxon>Oryza</taxon>
    </lineage>
</organism>
<dbReference type="EnsemblPlants" id="OGLUM08G24240.6">
    <property type="protein sequence ID" value="OGLUM08G24240.6"/>
    <property type="gene ID" value="OGLUM08G24240"/>
</dbReference>
<evidence type="ECO:0000313" key="2">
    <source>
        <dbReference type="Proteomes" id="UP000026961"/>
    </source>
</evidence>
<reference evidence="1" key="2">
    <citation type="submission" date="2018-05" db="EMBL/GenBank/DDBJ databases">
        <title>OgluRS3 (Oryza glumaepatula Reference Sequence Version 3).</title>
        <authorList>
            <person name="Zhang J."/>
            <person name="Kudrna D."/>
            <person name="Lee S."/>
            <person name="Talag J."/>
            <person name="Welchert J."/>
            <person name="Wing R.A."/>
        </authorList>
    </citation>
    <scope>NUCLEOTIDE SEQUENCE [LARGE SCALE GENOMIC DNA]</scope>
</reference>
<evidence type="ECO:0000313" key="1">
    <source>
        <dbReference type="EnsemblPlants" id="OGLUM08G24240.6"/>
    </source>
</evidence>